<evidence type="ECO:0000313" key="5">
    <source>
        <dbReference type="Proteomes" id="UP000001640"/>
    </source>
</evidence>
<evidence type="ECO:0000259" key="3">
    <source>
        <dbReference type="PROSITE" id="PS50893"/>
    </source>
</evidence>
<dbReference type="FunCoup" id="G0VAJ4">
    <property type="interactions" value="56"/>
</dbReference>
<organism evidence="4 5">
    <name type="scientific">Naumovozyma castellii</name>
    <name type="common">Yeast</name>
    <name type="synonym">Saccharomyces castellii</name>
    <dbReference type="NCBI Taxonomy" id="27288"/>
    <lineage>
        <taxon>Eukaryota</taxon>
        <taxon>Fungi</taxon>
        <taxon>Dikarya</taxon>
        <taxon>Ascomycota</taxon>
        <taxon>Saccharomycotina</taxon>
        <taxon>Saccharomycetes</taxon>
        <taxon>Saccharomycetales</taxon>
        <taxon>Saccharomycetaceae</taxon>
        <taxon>Naumovozyma</taxon>
    </lineage>
</organism>
<dbReference type="SMART" id="SM00382">
    <property type="entry name" value="AAA"/>
    <property type="match status" value="1"/>
</dbReference>
<dbReference type="PANTHER" id="PTHR43514:SF4">
    <property type="entry name" value="ABC TRANSPORTER I FAMILY MEMBER 10"/>
    <property type="match status" value="1"/>
</dbReference>
<dbReference type="InterPro" id="IPR003439">
    <property type="entry name" value="ABC_transporter-like_ATP-bd"/>
</dbReference>
<feature type="domain" description="ABC transporter" evidence="3">
    <location>
        <begin position="15"/>
        <end position="266"/>
    </location>
</feature>
<dbReference type="KEGG" id="ncs:NCAS_0B04350"/>
<keyword evidence="2" id="KW-0067">ATP-binding</keyword>
<dbReference type="GO" id="GO:0016887">
    <property type="term" value="F:ATP hydrolysis activity"/>
    <property type="evidence" value="ECO:0007669"/>
    <property type="project" value="InterPro"/>
</dbReference>
<evidence type="ECO:0000313" key="4">
    <source>
        <dbReference type="EMBL" id="CCC68519.1"/>
    </source>
</evidence>
<protein>
    <recommendedName>
        <fullName evidence="3">ABC transporter domain-containing protein</fullName>
    </recommendedName>
</protein>
<dbReference type="InterPro" id="IPR027417">
    <property type="entry name" value="P-loop_NTPase"/>
</dbReference>
<dbReference type="Pfam" id="PF00005">
    <property type="entry name" value="ABC_tran"/>
    <property type="match status" value="2"/>
</dbReference>
<dbReference type="InterPro" id="IPR003593">
    <property type="entry name" value="AAA+_ATPase"/>
</dbReference>
<dbReference type="PROSITE" id="PS50893">
    <property type="entry name" value="ABC_TRANSPORTER_2"/>
    <property type="match status" value="2"/>
</dbReference>
<gene>
    <name evidence="4" type="primary">NCAS0B04350</name>
    <name evidence="4" type="ordered locus">NCAS_0B04350</name>
</gene>
<dbReference type="OrthoDB" id="10255969at2759"/>
<dbReference type="PANTHER" id="PTHR43514">
    <property type="entry name" value="ABC TRANSPORTER I FAMILY MEMBER 10"/>
    <property type="match status" value="1"/>
</dbReference>
<dbReference type="GO" id="GO:0005739">
    <property type="term" value="C:mitochondrion"/>
    <property type="evidence" value="ECO:0007669"/>
    <property type="project" value="TreeGrafter"/>
</dbReference>
<sequence length="533" mass="60934">MTSKNHFIVRITNALFKQSLSKTAQPVFSKPISHFEIKPNENWVLWGPGKAKMMNILSNKYLCESPTSMSFMKLNPHVEQVQFKGVIPTAHLSARYEYYKDEFDQTCKQFILDNGANSNKVSYKISTSDRKVNMELYNKLIKSLKLVELQDRYAMGLSNGQMRRARLTHTLLKEPDLLLVDDPFLGLDPTATSIISKFLATYNHETLGGCPIVIGLRYQDPLPAWTTHICCVDETNGILFQGPINELQQKINAIKSREDKILQEKKVLKTAENSFEIDDLVASHPMYGRDRHEIIKMPETIELKGLDVSYKGEFVLRNLRWKVEPGSKWHIRGDNGSGKSTLLSLLTAEHPQSWNSKVVENGKERRTGNANYFDINKRIGMSSPELHAIFLKNSGDRLSIRECIATGFHEGSSNNFIPMWDKLSDNQKKIVNMYITYFELQDISETKLFDEVSVSKQKLILFVRSLVKMPEVLILDEAFSGMEAEPMIRCQEFLEYWPGTVLVVSHIAEETPKCDHFLRLISPGQYTIGNIEN</sequence>
<dbReference type="SUPFAM" id="SSF52540">
    <property type="entry name" value="P-loop containing nucleoside triphosphate hydrolases"/>
    <property type="match status" value="2"/>
</dbReference>
<dbReference type="HOGENOM" id="CLU_000604_45_3_1"/>
<dbReference type="STRING" id="1064592.G0VAJ4"/>
<dbReference type="InParanoid" id="G0VAJ4"/>
<evidence type="ECO:0000256" key="2">
    <source>
        <dbReference type="ARBA" id="ARBA00022840"/>
    </source>
</evidence>
<dbReference type="eggNOG" id="KOG0927">
    <property type="taxonomic scope" value="Eukaryota"/>
</dbReference>
<keyword evidence="5" id="KW-1185">Reference proteome</keyword>
<keyword evidence="1" id="KW-0547">Nucleotide-binding</keyword>
<dbReference type="OMA" id="WEIKKHI"/>
<dbReference type="AlphaFoldDB" id="G0VAJ4"/>
<dbReference type="GeneID" id="96902078"/>
<dbReference type="Proteomes" id="UP000001640">
    <property type="component" value="Chromosome 2"/>
</dbReference>
<feature type="domain" description="ABC transporter" evidence="3">
    <location>
        <begin position="301"/>
        <end position="533"/>
    </location>
</feature>
<evidence type="ECO:0000256" key="1">
    <source>
        <dbReference type="ARBA" id="ARBA00022741"/>
    </source>
</evidence>
<dbReference type="InterPro" id="IPR050334">
    <property type="entry name" value="Molybdenum_import_ModC"/>
</dbReference>
<name>G0VAJ4_NAUCA</name>
<dbReference type="RefSeq" id="XP_003674892.1">
    <property type="nucleotide sequence ID" value="XM_003674844.1"/>
</dbReference>
<reference key="2">
    <citation type="submission" date="2011-08" db="EMBL/GenBank/DDBJ databases">
        <title>Genome sequence of Naumovozyma castellii.</title>
        <authorList>
            <person name="Gordon J.L."/>
            <person name="Armisen D."/>
            <person name="Proux-Wera E."/>
            <person name="OhEigeartaigh S.S."/>
            <person name="Byrne K.P."/>
            <person name="Wolfe K.H."/>
        </authorList>
    </citation>
    <scope>NUCLEOTIDE SEQUENCE</scope>
    <source>
        <strain>Type strain:CBS 4309</strain>
    </source>
</reference>
<proteinExistence type="predicted"/>
<dbReference type="Gene3D" id="3.40.50.300">
    <property type="entry name" value="P-loop containing nucleotide triphosphate hydrolases"/>
    <property type="match status" value="2"/>
</dbReference>
<dbReference type="EMBL" id="HE576753">
    <property type="protein sequence ID" value="CCC68519.1"/>
    <property type="molecule type" value="Genomic_DNA"/>
</dbReference>
<accession>G0VAJ4</accession>
<dbReference type="GO" id="GO:0005524">
    <property type="term" value="F:ATP binding"/>
    <property type="evidence" value="ECO:0007669"/>
    <property type="project" value="UniProtKB-KW"/>
</dbReference>
<reference evidence="4 5" key="1">
    <citation type="journal article" date="2011" name="Proc. Natl. Acad. Sci. U.S.A.">
        <title>Evolutionary erosion of yeast sex chromosomes by mating-type switching accidents.</title>
        <authorList>
            <person name="Gordon J.L."/>
            <person name="Armisen D."/>
            <person name="Proux-Wera E."/>
            <person name="Oheigeartaigh S.S."/>
            <person name="Byrne K.P."/>
            <person name="Wolfe K.H."/>
        </authorList>
    </citation>
    <scope>NUCLEOTIDE SEQUENCE [LARGE SCALE GENOMIC DNA]</scope>
    <source>
        <strain evidence="5">ATCC 76901 / BCRC 22586 / CBS 4309 / NBRC 1992 / NRRL Y-12630</strain>
    </source>
</reference>